<evidence type="ECO:0000313" key="2">
    <source>
        <dbReference type="Proteomes" id="UP000503336"/>
    </source>
</evidence>
<dbReference type="RefSeq" id="WP_165098323.1">
    <property type="nucleotide sequence ID" value="NZ_CP049056.1"/>
</dbReference>
<organism evidence="1 2">
    <name type="scientific">Pikeienuella piscinae</name>
    <dbReference type="NCBI Taxonomy" id="2748098"/>
    <lineage>
        <taxon>Bacteria</taxon>
        <taxon>Pseudomonadati</taxon>
        <taxon>Pseudomonadota</taxon>
        <taxon>Alphaproteobacteria</taxon>
        <taxon>Rhodobacterales</taxon>
        <taxon>Paracoccaceae</taxon>
        <taxon>Pikeienuella</taxon>
    </lineage>
</organism>
<name>A0A7L5C142_9RHOB</name>
<keyword evidence="2" id="KW-1185">Reference proteome</keyword>
<proteinExistence type="predicted"/>
<protein>
    <submittedName>
        <fullName evidence="1">Uncharacterized protein</fullName>
    </submittedName>
</protein>
<gene>
    <name evidence="1" type="ORF">G5B40_10640</name>
</gene>
<dbReference type="EMBL" id="CP049056">
    <property type="protein sequence ID" value="QIE55864.1"/>
    <property type="molecule type" value="Genomic_DNA"/>
</dbReference>
<dbReference type="KEGG" id="hdh:G5B40_10640"/>
<dbReference type="Proteomes" id="UP000503336">
    <property type="component" value="Chromosome"/>
</dbReference>
<sequence length="88" mass="9061">MNNPFSLRAASIHGPGIDYAPVTPSDTQSFADVAIALYAETGGAISFVSQKGENRIVTVPDFGWVLCGVRAVRATGTTAGAIHAVVVT</sequence>
<accession>A0A7L5C142</accession>
<evidence type="ECO:0000313" key="1">
    <source>
        <dbReference type="EMBL" id="QIE55864.1"/>
    </source>
</evidence>
<reference evidence="1 2" key="1">
    <citation type="submission" date="2020-02" db="EMBL/GenBank/DDBJ databases">
        <title>complete genome sequence of Rhodobacteraceae bacterium.</title>
        <authorList>
            <person name="Park J."/>
            <person name="Kim Y.-S."/>
            <person name="Kim K.-H."/>
        </authorList>
    </citation>
    <scope>NUCLEOTIDE SEQUENCE [LARGE SCALE GENOMIC DNA]</scope>
    <source>
        <strain evidence="1 2">RR4-56</strain>
    </source>
</reference>
<dbReference type="AlphaFoldDB" id="A0A7L5C142"/>